<dbReference type="NCBIfam" id="NF003950">
    <property type="entry name" value="PRK05450.1-3"/>
    <property type="match status" value="1"/>
</dbReference>
<dbReference type="HOGENOM" id="CLU_065038_0_1_0"/>
<dbReference type="EC" id="2.7.7.38" evidence="5"/>
<sequence>MKKLLCVIPARWGSTRLPGKPLLDLNGKPVIQHVYERCLQASSLSRVVVATDDERIVKAVKSFGGEAVITSPDHPNGTCRVAEAARGTDCAAVLNVQGDEPTIEPRLIDLLAETIITSDAPMATLAVPIRDGELEDPNVVKVVLDRRSCALYFSRSPIPYQRVKAGVLLHHLGLYAYKTDFLPVYAALEPTPLSEAESLEQLRALEHGYQIAVAVDTLAGPTIGIDVLEDLERARQLLNSR</sequence>
<dbReference type="GO" id="GO:0005829">
    <property type="term" value="C:cytosol"/>
    <property type="evidence" value="ECO:0007669"/>
    <property type="project" value="TreeGrafter"/>
</dbReference>
<comment type="similarity">
    <text evidence="5">Belongs to the KdsB family.</text>
</comment>
<dbReference type="NCBIfam" id="NF003952">
    <property type="entry name" value="PRK05450.1-5"/>
    <property type="match status" value="1"/>
</dbReference>
<dbReference type="HAMAP" id="MF_00057">
    <property type="entry name" value="KdsB"/>
    <property type="match status" value="1"/>
</dbReference>
<keyword evidence="2 5" id="KW-0808">Transferase</keyword>
<dbReference type="GO" id="GO:0008690">
    <property type="term" value="F:3-deoxy-manno-octulosonate cytidylyltransferase activity"/>
    <property type="evidence" value="ECO:0007669"/>
    <property type="project" value="UniProtKB-UniRule"/>
</dbReference>
<evidence type="ECO:0000256" key="5">
    <source>
        <dbReference type="HAMAP-Rule" id="MF_00057"/>
    </source>
</evidence>
<organism evidence="6 7">
    <name type="scientific">Jonquetella anthropi DSM 22815</name>
    <dbReference type="NCBI Taxonomy" id="885272"/>
    <lineage>
        <taxon>Bacteria</taxon>
        <taxon>Thermotogati</taxon>
        <taxon>Synergistota</taxon>
        <taxon>Synergistia</taxon>
        <taxon>Synergistales</taxon>
        <taxon>Dethiosulfovibrionaceae</taxon>
        <taxon>Jonquetella</taxon>
    </lineage>
</organism>
<protein>
    <recommendedName>
        <fullName evidence="5">3-deoxy-manno-octulosonate cytidylyltransferase</fullName>
        <ecNumber evidence="5">2.7.7.38</ecNumber>
    </recommendedName>
    <alternativeName>
        <fullName evidence="5">CMP-2-keto-3-deoxyoctulosonic acid synthase</fullName>
        <shortName evidence="5">CKS</shortName>
        <shortName evidence="5">CMP-KDO synthase</shortName>
    </alternativeName>
</protein>
<dbReference type="OrthoDB" id="9815559at2"/>
<dbReference type="STRING" id="885272.JonanDRAFT_0821"/>
<evidence type="ECO:0000256" key="3">
    <source>
        <dbReference type="ARBA" id="ARBA00022695"/>
    </source>
</evidence>
<dbReference type="GO" id="GO:0009103">
    <property type="term" value="P:lipopolysaccharide biosynthetic process"/>
    <property type="evidence" value="ECO:0007669"/>
    <property type="project" value="UniProtKB-UniRule"/>
</dbReference>
<evidence type="ECO:0000256" key="4">
    <source>
        <dbReference type="ARBA" id="ARBA00022985"/>
    </source>
</evidence>
<name>H0UKJ0_9BACT</name>
<dbReference type="InterPro" id="IPR029044">
    <property type="entry name" value="Nucleotide-diphossugar_trans"/>
</dbReference>
<keyword evidence="3 5" id="KW-0548">Nucleotidyltransferase</keyword>
<accession>H0UKJ0</accession>
<dbReference type="InterPro" id="IPR004528">
    <property type="entry name" value="KdsB"/>
</dbReference>
<dbReference type="SUPFAM" id="SSF53448">
    <property type="entry name" value="Nucleotide-diphospho-sugar transferases"/>
    <property type="match status" value="1"/>
</dbReference>
<comment type="subcellular location">
    <subcellularLocation>
        <location evidence="5">Cytoplasm</location>
    </subcellularLocation>
    <subcellularLocation>
        <location evidence="1">Membrane</location>
    </subcellularLocation>
</comment>
<dbReference type="UniPathway" id="UPA00358">
    <property type="reaction ID" value="UER00476"/>
</dbReference>
<reference evidence="6 7" key="1">
    <citation type="submission" date="2011-11" db="EMBL/GenBank/DDBJ databases">
        <title>The Noncontiguous Finished genome of Jonquetella anthropi DSM 22815.</title>
        <authorList>
            <consortium name="US DOE Joint Genome Institute (JGI-PGF)"/>
            <person name="Lucas S."/>
            <person name="Copeland A."/>
            <person name="Lapidus A."/>
            <person name="Glavina del Rio T."/>
            <person name="Dalin E."/>
            <person name="Tice H."/>
            <person name="Bruce D."/>
            <person name="Goodwin L."/>
            <person name="Pitluck S."/>
            <person name="Peters L."/>
            <person name="Mikhailova N."/>
            <person name="Held B."/>
            <person name="Kyrpides N."/>
            <person name="Mavromatis K."/>
            <person name="Ivanova N."/>
            <person name="Markowitz V."/>
            <person name="Cheng J.-F."/>
            <person name="Hugenholtz P."/>
            <person name="Woyke T."/>
            <person name="Wu D."/>
            <person name="Gronow S."/>
            <person name="Wellnitz S."/>
            <person name="Brambilla E."/>
            <person name="Klenk H.-P."/>
            <person name="Eisen J.A."/>
        </authorList>
    </citation>
    <scope>NUCLEOTIDE SEQUENCE [LARGE SCALE GENOMIC DNA]</scope>
    <source>
        <strain evidence="6 7">DSM 22815</strain>
    </source>
</reference>
<dbReference type="CDD" id="cd02517">
    <property type="entry name" value="CMP-KDO-Synthetase"/>
    <property type="match status" value="1"/>
</dbReference>
<keyword evidence="4 5" id="KW-0448">Lipopolysaccharide biosynthesis</keyword>
<dbReference type="PANTHER" id="PTHR42866">
    <property type="entry name" value="3-DEOXY-MANNO-OCTULOSONATE CYTIDYLYLTRANSFERASE"/>
    <property type="match status" value="1"/>
</dbReference>
<evidence type="ECO:0000313" key="6">
    <source>
        <dbReference type="EMBL" id="EHM13199.1"/>
    </source>
</evidence>
<evidence type="ECO:0000256" key="1">
    <source>
        <dbReference type="ARBA" id="ARBA00004370"/>
    </source>
</evidence>
<evidence type="ECO:0000256" key="2">
    <source>
        <dbReference type="ARBA" id="ARBA00022679"/>
    </source>
</evidence>
<evidence type="ECO:0000313" key="7">
    <source>
        <dbReference type="Proteomes" id="UP000003806"/>
    </source>
</evidence>
<dbReference type="Proteomes" id="UP000003806">
    <property type="component" value="Chromosome"/>
</dbReference>
<dbReference type="FunFam" id="3.90.550.10:FF:000011">
    <property type="entry name" value="3-deoxy-manno-octulosonate cytidylyltransferase"/>
    <property type="match status" value="1"/>
</dbReference>
<dbReference type="AlphaFoldDB" id="H0UKJ0"/>
<dbReference type="NCBIfam" id="TIGR00466">
    <property type="entry name" value="kdsB"/>
    <property type="match status" value="1"/>
</dbReference>
<dbReference type="Pfam" id="PF02348">
    <property type="entry name" value="CTP_transf_3"/>
    <property type="match status" value="1"/>
</dbReference>
<comment type="pathway">
    <text evidence="5">Nucleotide-sugar biosynthesis; CMP-3-deoxy-D-manno-octulosonate biosynthesis; CMP-3-deoxy-D-manno-octulosonate from 3-deoxy-D-manno-octulosonate and CTP: step 1/1.</text>
</comment>
<gene>
    <name evidence="5" type="primary">kdsB</name>
    <name evidence="6" type="ORF">JonanDRAFT_0821</name>
</gene>
<proteinExistence type="inferred from homology"/>
<dbReference type="GO" id="GO:0016020">
    <property type="term" value="C:membrane"/>
    <property type="evidence" value="ECO:0007669"/>
    <property type="project" value="UniProtKB-SubCell"/>
</dbReference>
<keyword evidence="7" id="KW-1185">Reference proteome</keyword>
<dbReference type="InterPro" id="IPR003329">
    <property type="entry name" value="Cytidylyl_trans"/>
</dbReference>
<comment type="function">
    <text evidence="5">Activates KDO (a required 8-carbon sugar) for incorporation into bacterial lipopolysaccharide in Gram-negative bacteria.</text>
</comment>
<dbReference type="eggNOG" id="COG1212">
    <property type="taxonomic scope" value="Bacteria"/>
</dbReference>
<keyword evidence="5" id="KW-0963">Cytoplasm</keyword>
<dbReference type="EMBL" id="CM001376">
    <property type="protein sequence ID" value="EHM13199.1"/>
    <property type="molecule type" value="Genomic_DNA"/>
</dbReference>
<comment type="catalytic activity">
    <reaction evidence="5">
        <text>3-deoxy-alpha-D-manno-oct-2-ulosonate + CTP = CMP-3-deoxy-beta-D-manno-octulosonate + diphosphate</text>
        <dbReference type="Rhea" id="RHEA:23448"/>
        <dbReference type="ChEBI" id="CHEBI:33019"/>
        <dbReference type="ChEBI" id="CHEBI:37563"/>
        <dbReference type="ChEBI" id="CHEBI:85986"/>
        <dbReference type="ChEBI" id="CHEBI:85987"/>
        <dbReference type="EC" id="2.7.7.38"/>
    </reaction>
</comment>
<dbReference type="GO" id="GO:0033468">
    <property type="term" value="P:CMP-keto-3-deoxy-D-manno-octulosonic acid biosynthetic process"/>
    <property type="evidence" value="ECO:0007669"/>
    <property type="project" value="UniProtKB-UniRule"/>
</dbReference>
<dbReference type="PANTHER" id="PTHR42866:SF2">
    <property type="entry name" value="3-DEOXY-MANNO-OCTULOSONATE CYTIDYLYLTRANSFERASE, MITOCHONDRIAL"/>
    <property type="match status" value="1"/>
</dbReference>
<dbReference type="NCBIfam" id="NF009905">
    <property type="entry name" value="PRK13368.1"/>
    <property type="match status" value="1"/>
</dbReference>
<dbReference type="Gene3D" id="3.90.550.10">
    <property type="entry name" value="Spore Coat Polysaccharide Biosynthesis Protein SpsA, Chain A"/>
    <property type="match status" value="1"/>
</dbReference>